<dbReference type="InterPro" id="IPR013321">
    <property type="entry name" value="Arc_rbn_hlx_hlx"/>
</dbReference>
<comment type="similarity">
    <text evidence="1">Belongs to the RelB/DinJ antitoxin family.</text>
</comment>
<accession>A0A133NW96</accession>
<dbReference type="InterPro" id="IPR007337">
    <property type="entry name" value="RelB/DinJ"/>
</dbReference>
<dbReference type="Proteomes" id="UP000070401">
    <property type="component" value="Unassembled WGS sequence"/>
</dbReference>
<gene>
    <name evidence="3" type="ORF">HMPREF3221_01249</name>
</gene>
<evidence type="ECO:0000313" key="4">
    <source>
        <dbReference type="Proteomes" id="UP000070401"/>
    </source>
</evidence>
<reference evidence="4" key="1">
    <citation type="submission" date="2016-01" db="EMBL/GenBank/DDBJ databases">
        <authorList>
            <person name="Mitreva M."/>
            <person name="Pepin K.H."/>
            <person name="Mihindukulasuriya K.A."/>
            <person name="Fulton R."/>
            <person name="Fronick C."/>
            <person name="O'Laughlin M."/>
            <person name="Miner T."/>
            <person name="Herter B."/>
            <person name="Rosa B.A."/>
            <person name="Cordes M."/>
            <person name="Tomlinson C."/>
            <person name="Wollam A."/>
            <person name="Palsikar V.B."/>
            <person name="Mardis E.R."/>
            <person name="Wilson R.K."/>
        </authorList>
    </citation>
    <scope>NUCLEOTIDE SEQUENCE [LARGE SCALE GENOMIC DNA]</scope>
    <source>
        <strain evidence="4">MJR7757B</strain>
    </source>
</reference>
<keyword evidence="4" id="KW-1185">Reference proteome</keyword>
<organism evidence="3 4">
    <name type="scientific">Fusobacterium nucleatum</name>
    <dbReference type="NCBI Taxonomy" id="851"/>
    <lineage>
        <taxon>Bacteria</taxon>
        <taxon>Fusobacteriati</taxon>
        <taxon>Fusobacteriota</taxon>
        <taxon>Fusobacteriia</taxon>
        <taxon>Fusobacteriales</taxon>
        <taxon>Fusobacteriaceae</taxon>
        <taxon>Fusobacterium</taxon>
    </lineage>
</organism>
<proteinExistence type="inferred from homology"/>
<dbReference type="PATRIC" id="fig|851.8.peg.1254"/>
<protein>
    <submittedName>
        <fullName evidence="3">Addiction module antitoxin, RelB/DinJ family</fullName>
    </submittedName>
</protein>
<dbReference type="AlphaFoldDB" id="A0A133NW96"/>
<dbReference type="Gene3D" id="1.10.1220.10">
    <property type="entry name" value="Met repressor-like"/>
    <property type="match status" value="1"/>
</dbReference>
<dbReference type="GO" id="GO:0006355">
    <property type="term" value="P:regulation of DNA-templated transcription"/>
    <property type="evidence" value="ECO:0007669"/>
    <property type="project" value="InterPro"/>
</dbReference>
<name>A0A133NW96_FUSNU</name>
<dbReference type="PANTHER" id="PTHR38781">
    <property type="entry name" value="ANTITOXIN DINJ-RELATED"/>
    <property type="match status" value="1"/>
</dbReference>
<sequence>MIEMMSNINVMVDEEITKEATEIFTKLGFDMNTAINIFLRSAIRKKGIPFDLLVDEVDDFANFNDETIEAIEEAERICKDPNRKRFSSSKELREAFGI</sequence>
<keyword evidence="2" id="KW-1277">Toxin-antitoxin system</keyword>
<dbReference type="PANTHER" id="PTHR38781:SF1">
    <property type="entry name" value="ANTITOXIN DINJ-RELATED"/>
    <property type="match status" value="1"/>
</dbReference>
<comment type="caution">
    <text evidence="3">The sequence shown here is derived from an EMBL/GenBank/DDBJ whole genome shotgun (WGS) entry which is preliminary data.</text>
</comment>
<evidence type="ECO:0000256" key="2">
    <source>
        <dbReference type="ARBA" id="ARBA00022649"/>
    </source>
</evidence>
<evidence type="ECO:0000313" key="3">
    <source>
        <dbReference type="EMBL" id="KXA20558.1"/>
    </source>
</evidence>
<dbReference type="NCBIfam" id="TIGR02384">
    <property type="entry name" value="RelB_DinJ"/>
    <property type="match status" value="1"/>
</dbReference>
<dbReference type="GO" id="GO:0006351">
    <property type="term" value="P:DNA-templated transcription"/>
    <property type="evidence" value="ECO:0007669"/>
    <property type="project" value="TreeGrafter"/>
</dbReference>
<evidence type="ECO:0000256" key="1">
    <source>
        <dbReference type="ARBA" id="ARBA00010562"/>
    </source>
</evidence>
<dbReference type="EMBL" id="LRPY01000122">
    <property type="protein sequence ID" value="KXA20558.1"/>
    <property type="molecule type" value="Genomic_DNA"/>
</dbReference>
<dbReference type="Pfam" id="PF04221">
    <property type="entry name" value="RelB"/>
    <property type="match status" value="1"/>
</dbReference>